<dbReference type="EMBL" id="MU004445">
    <property type="protein sequence ID" value="KAF2650768.1"/>
    <property type="molecule type" value="Genomic_DNA"/>
</dbReference>
<organism evidence="2 3">
    <name type="scientific">Lophiostoma macrostomum CBS 122681</name>
    <dbReference type="NCBI Taxonomy" id="1314788"/>
    <lineage>
        <taxon>Eukaryota</taxon>
        <taxon>Fungi</taxon>
        <taxon>Dikarya</taxon>
        <taxon>Ascomycota</taxon>
        <taxon>Pezizomycotina</taxon>
        <taxon>Dothideomycetes</taxon>
        <taxon>Pleosporomycetidae</taxon>
        <taxon>Pleosporales</taxon>
        <taxon>Lophiostomataceae</taxon>
        <taxon>Lophiostoma</taxon>
    </lineage>
</organism>
<gene>
    <name evidence="2" type="ORF">K491DRAFT_720484</name>
</gene>
<protein>
    <submittedName>
        <fullName evidence="2">Uncharacterized protein</fullName>
    </submittedName>
</protein>
<accession>A0A6A6SWD8</accession>
<feature type="compositionally biased region" description="Polar residues" evidence="1">
    <location>
        <begin position="47"/>
        <end position="69"/>
    </location>
</feature>
<feature type="region of interest" description="Disordered" evidence="1">
    <location>
        <begin position="375"/>
        <end position="397"/>
    </location>
</feature>
<evidence type="ECO:0000313" key="2">
    <source>
        <dbReference type="EMBL" id="KAF2650768.1"/>
    </source>
</evidence>
<feature type="region of interest" description="Disordered" evidence="1">
    <location>
        <begin position="105"/>
        <end position="135"/>
    </location>
</feature>
<keyword evidence="3" id="KW-1185">Reference proteome</keyword>
<reference evidence="2" key="1">
    <citation type="journal article" date="2020" name="Stud. Mycol.">
        <title>101 Dothideomycetes genomes: a test case for predicting lifestyles and emergence of pathogens.</title>
        <authorList>
            <person name="Haridas S."/>
            <person name="Albert R."/>
            <person name="Binder M."/>
            <person name="Bloem J."/>
            <person name="Labutti K."/>
            <person name="Salamov A."/>
            <person name="Andreopoulos B."/>
            <person name="Baker S."/>
            <person name="Barry K."/>
            <person name="Bills G."/>
            <person name="Bluhm B."/>
            <person name="Cannon C."/>
            <person name="Castanera R."/>
            <person name="Culley D."/>
            <person name="Daum C."/>
            <person name="Ezra D."/>
            <person name="Gonzalez J."/>
            <person name="Henrissat B."/>
            <person name="Kuo A."/>
            <person name="Liang C."/>
            <person name="Lipzen A."/>
            <person name="Lutzoni F."/>
            <person name="Magnuson J."/>
            <person name="Mondo S."/>
            <person name="Nolan M."/>
            <person name="Ohm R."/>
            <person name="Pangilinan J."/>
            <person name="Park H.-J."/>
            <person name="Ramirez L."/>
            <person name="Alfaro M."/>
            <person name="Sun H."/>
            <person name="Tritt A."/>
            <person name="Yoshinaga Y."/>
            <person name="Zwiers L.-H."/>
            <person name="Turgeon B."/>
            <person name="Goodwin S."/>
            <person name="Spatafora J."/>
            <person name="Crous P."/>
            <person name="Grigoriev I."/>
        </authorList>
    </citation>
    <scope>NUCLEOTIDE SEQUENCE</scope>
    <source>
        <strain evidence="2">CBS 122681</strain>
    </source>
</reference>
<feature type="compositionally biased region" description="Pro residues" evidence="1">
    <location>
        <begin position="247"/>
        <end position="262"/>
    </location>
</feature>
<evidence type="ECO:0000313" key="3">
    <source>
        <dbReference type="Proteomes" id="UP000799324"/>
    </source>
</evidence>
<feature type="region of interest" description="Disordered" evidence="1">
    <location>
        <begin position="193"/>
        <end position="227"/>
    </location>
</feature>
<evidence type="ECO:0000256" key="1">
    <source>
        <dbReference type="SAM" id="MobiDB-lite"/>
    </source>
</evidence>
<proteinExistence type="predicted"/>
<feature type="compositionally biased region" description="Basic and acidic residues" evidence="1">
    <location>
        <begin position="193"/>
        <end position="209"/>
    </location>
</feature>
<name>A0A6A6SWD8_9PLEO</name>
<sequence length="458" mass="50982">MPPHPRDSAPNTEWLTAGGKWVTDAPLASQVVEGQLRKKPIPRKSVPLQQQRSESFIKQSAKVQASKKTVPSQPSQPRQPPPGVVSWLMDVEPADADTGSVLEGQVEKQSDVSAEEPLEAALETPREMPDDTVSLDYDENRADQGVWVKDPMNASPELLEELLDKSLEPAYESGMEIPVDQLPYIVGIQSHVHGKETPDITKDPSKSESEPVQPALLGPGQASSSVVLPGRQYFDPAREMFITYPAPQPATPRAPQPIPQIEPHPEPLGSDSPLSDVPLGLSSRPMSPIYAAPNMIRRNSKKARKTVDYTHWTKAEKDLIAKSVQDGLSYKDMEPLFSGRSLQALRNQRLAMVKKGAPLSQAEKERRGLRATNDKTPRILTPKGVGGQNKDKETTEIEWGPEEDQQLLRVWWENSHKEWLKIAQEDVRIPSNDRRAIVARRNHLLETRDPLYAKVMAE</sequence>
<dbReference type="Proteomes" id="UP000799324">
    <property type="component" value="Unassembled WGS sequence"/>
</dbReference>
<feature type="region of interest" description="Disordered" evidence="1">
    <location>
        <begin position="247"/>
        <end position="273"/>
    </location>
</feature>
<dbReference type="AlphaFoldDB" id="A0A6A6SWD8"/>
<feature type="region of interest" description="Disordered" evidence="1">
    <location>
        <begin position="33"/>
        <end position="86"/>
    </location>
</feature>